<feature type="signal peptide" evidence="2">
    <location>
        <begin position="1"/>
        <end position="39"/>
    </location>
</feature>
<feature type="compositionally biased region" description="Basic and acidic residues" evidence="1">
    <location>
        <begin position="80"/>
        <end position="93"/>
    </location>
</feature>
<name>A0A2U8E0T1_9BACT</name>
<evidence type="ECO:0000313" key="3">
    <source>
        <dbReference type="EMBL" id="AWI08421.1"/>
    </source>
</evidence>
<proteinExistence type="predicted"/>
<protein>
    <recommendedName>
        <fullName evidence="5">P pilus assembly/Cpx signaling pathway, periplasmic inhibitor/zinc-resistance associated protein</fullName>
    </recommendedName>
</protein>
<keyword evidence="4" id="KW-1185">Reference proteome</keyword>
<feature type="compositionally biased region" description="Polar residues" evidence="1">
    <location>
        <begin position="113"/>
        <end position="125"/>
    </location>
</feature>
<keyword evidence="2" id="KW-0732">Signal</keyword>
<evidence type="ECO:0000256" key="2">
    <source>
        <dbReference type="SAM" id="SignalP"/>
    </source>
</evidence>
<dbReference type="KEGG" id="elut:CKA38_03380"/>
<dbReference type="AlphaFoldDB" id="A0A2U8E0T1"/>
<feature type="compositionally biased region" description="Basic and acidic residues" evidence="1">
    <location>
        <begin position="126"/>
        <end position="140"/>
    </location>
</feature>
<organism evidence="3 4">
    <name type="scientific">Ereboglobus luteus</name>
    <dbReference type="NCBI Taxonomy" id="1796921"/>
    <lineage>
        <taxon>Bacteria</taxon>
        <taxon>Pseudomonadati</taxon>
        <taxon>Verrucomicrobiota</taxon>
        <taxon>Opitutia</taxon>
        <taxon>Opitutales</taxon>
        <taxon>Opitutaceae</taxon>
        <taxon>Ereboglobus</taxon>
    </lineage>
</organism>
<feature type="region of interest" description="Disordered" evidence="1">
    <location>
        <begin position="80"/>
        <end position="146"/>
    </location>
</feature>
<evidence type="ECO:0000313" key="4">
    <source>
        <dbReference type="Proteomes" id="UP000244896"/>
    </source>
</evidence>
<dbReference type="Proteomes" id="UP000244896">
    <property type="component" value="Chromosome"/>
</dbReference>
<sequence length="146" mass="16121">MMPPGTFCRLKKQHTMKSFKYVIVSLVLALGLAAPAMFAQDAGPKGKQGQRGDMNAALLKDITLTADQKTKVDAIRAEARKQTQALPKEERRSAKGRKIMQDANGKIREVLTPEQQKTFDANQKAMQERRGGGKNRDKGARPKSAK</sequence>
<feature type="chain" id="PRO_5015978173" description="P pilus assembly/Cpx signaling pathway, periplasmic inhibitor/zinc-resistance associated protein" evidence="2">
    <location>
        <begin position="40"/>
        <end position="146"/>
    </location>
</feature>
<dbReference type="EMBL" id="CP023004">
    <property type="protein sequence ID" value="AWI08421.1"/>
    <property type="molecule type" value="Genomic_DNA"/>
</dbReference>
<dbReference type="Gene3D" id="1.20.120.1490">
    <property type="match status" value="1"/>
</dbReference>
<gene>
    <name evidence="3" type="ORF">CKA38_03380</name>
</gene>
<evidence type="ECO:0000256" key="1">
    <source>
        <dbReference type="SAM" id="MobiDB-lite"/>
    </source>
</evidence>
<reference evidence="3 4" key="1">
    <citation type="journal article" date="2018" name="Syst. Appl. Microbiol.">
        <title>Ereboglobus luteus gen. nov. sp. nov. from cockroach guts, and new insights into the oxygen relationship of the genera Opitutus and Didymococcus (Verrucomicrobia: Opitutaceae).</title>
        <authorList>
            <person name="Tegtmeier D."/>
            <person name="Belitz A."/>
            <person name="Radek R."/>
            <person name="Heimerl T."/>
            <person name="Brune A."/>
        </authorList>
    </citation>
    <scope>NUCLEOTIDE SEQUENCE [LARGE SCALE GENOMIC DNA]</scope>
    <source>
        <strain evidence="3 4">Ho45</strain>
    </source>
</reference>
<accession>A0A2U8E0T1</accession>
<evidence type="ECO:0008006" key="5">
    <source>
        <dbReference type="Google" id="ProtNLM"/>
    </source>
</evidence>